<proteinExistence type="predicted"/>
<evidence type="ECO:0000256" key="1">
    <source>
        <dbReference type="SAM" id="Phobius"/>
    </source>
</evidence>
<dbReference type="WBParaSite" id="Pan_g21287.t1">
    <property type="protein sequence ID" value="Pan_g21287.t1"/>
    <property type="gene ID" value="Pan_g21287"/>
</dbReference>
<dbReference type="Proteomes" id="UP000492821">
    <property type="component" value="Unassembled WGS sequence"/>
</dbReference>
<reference evidence="2" key="1">
    <citation type="journal article" date="2013" name="Genetics">
        <title>The draft genome and transcriptome of Panagrellus redivivus are shaped by the harsh demands of a free-living lifestyle.</title>
        <authorList>
            <person name="Srinivasan J."/>
            <person name="Dillman A.R."/>
            <person name="Macchietto M.G."/>
            <person name="Heikkinen L."/>
            <person name="Lakso M."/>
            <person name="Fracchia K.M."/>
            <person name="Antoshechkin I."/>
            <person name="Mortazavi A."/>
            <person name="Wong G."/>
            <person name="Sternberg P.W."/>
        </authorList>
    </citation>
    <scope>NUCLEOTIDE SEQUENCE [LARGE SCALE GENOMIC DNA]</scope>
    <source>
        <strain evidence="2">MT8872</strain>
    </source>
</reference>
<organism evidence="2 3">
    <name type="scientific">Panagrellus redivivus</name>
    <name type="common">Microworm</name>
    <dbReference type="NCBI Taxonomy" id="6233"/>
    <lineage>
        <taxon>Eukaryota</taxon>
        <taxon>Metazoa</taxon>
        <taxon>Ecdysozoa</taxon>
        <taxon>Nematoda</taxon>
        <taxon>Chromadorea</taxon>
        <taxon>Rhabditida</taxon>
        <taxon>Tylenchina</taxon>
        <taxon>Panagrolaimomorpha</taxon>
        <taxon>Panagrolaimoidea</taxon>
        <taxon>Panagrolaimidae</taxon>
        <taxon>Panagrellus</taxon>
    </lineage>
</organism>
<protein>
    <submittedName>
        <fullName evidence="3">Secreted protein</fullName>
    </submittedName>
</protein>
<reference evidence="3" key="2">
    <citation type="submission" date="2020-10" db="UniProtKB">
        <authorList>
            <consortium name="WormBaseParasite"/>
        </authorList>
    </citation>
    <scope>IDENTIFICATION</scope>
</reference>
<sequence>MDPKISMTVPSLVTAVNWEPISSLKVTFLKSTPRRTMSAKLILICLIAALIAFTTIDAQYAYEAANPAAS</sequence>
<evidence type="ECO:0000313" key="2">
    <source>
        <dbReference type="Proteomes" id="UP000492821"/>
    </source>
</evidence>
<dbReference type="AlphaFoldDB" id="A0A7E4VI87"/>
<keyword evidence="2" id="KW-1185">Reference proteome</keyword>
<accession>A0A7E4VI87</accession>
<keyword evidence="1" id="KW-0812">Transmembrane</keyword>
<evidence type="ECO:0000313" key="3">
    <source>
        <dbReference type="WBParaSite" id="Pan_g21287.t1"/>
    </source>
</evidence>
<keyword evidence="1" id="KW-1133">Transmembrane helix</keyword>
<feature type="transmembrane region" description="Helical" evidence="1">
    <location>
        <begin position="41"/>
        <end position="62"/>
    </location>
</feature>
<name>A0A7E4VI87_PANRE</name>
<keyword evidence="1" id="KW-0472">Membrane</keyword>